<dbReference type="AlphaFoldDB" id="A0AAE4B3E6"/>
<dbReference type="EMBL" id="JANHAX010000001">
    <property type="protein sequence ID" value="MDQ2089182.1"/>
    <property type="molecule type" value="Genomic_DNA"/>
</dbReference>
<evidence type="ECO:0000313" key="3">
    <source>
        <dbReference type="Proteomes" id="UP001226762"/>
    </source>
</evidence>
<evidence type="ECO:0000256" key="1">
    <source>
        <dbReference type="SAM" id="Phobius"/>
    </source>
</evidence>
<gene>
    <name evidence="2" type="ORF">NO357_04615</name>
</gene>
<feature type="transmembrane region" description="Helical" evidence="1">
    <location>
        <begin position="72"/>
        <end position="91"/>
    </location>
</feature>
<name>A0AAE4B3E6_9RHOB</name>
<reference evidence="2" key="1">
    <citation type="submission" date="2022-07" db="EMBL/GenBank/DDBJ databases">
        <authorList>
            <person name="Otstavnykh N."/>
            <person name="Isaeva M."/>
            <person name="Bystritskaya E."/>
        </authorList>
    </citation>
    <scope>NUCLEOTIDE SEQUENCE</scope>
    <source>
        <strain evidence="2">KCTC 52189</strain>
    </source>
</reference>
<keyword evidence="3" id="KW-1185">Reference proteome</keyword>
<keyword evidence="1" id="KW-0812">Transmembrane</keyword>
<evidence type="ECO:0000313" key="2">
    <source>
        <dbReference type="EMBL" id="MDQ2089182.1"/>
    </source>
</evidence>
<keyword evidence="1" id="KW-0472">Membrane</keyword>
<protein>
    <submittedName>
        <fullName evidence="2">Uncharacterized protein</fullName>
    </submittedName>
</protein>
<proteinExistence type="predicted"/>
<organism evidence="2 3">
    <name type="scientific">Marimonas arenosa</name>
    <dbReference type="NCBI Taxonomy" id="1795305"/>
    <lineage>
        <taxon>Bacteria</taxon>
        <taxon>Pseudomonadati</taxon>
        <taxon>Pseudomonadota</taxon>
        <taxon>Alphaproteobacteria</taxon>
        <taxon>Rhodobacterales</taxon>
        <taxon>Paracoccaceae</taxon>
        <taxon>Marimonas</taxon>
    </lineage>
</organism>
<comment type="caution">
    <text evidence="2">The sequence shown here is derived from an EMBL/GenBank/DDBJ whole genome shotgun (WGS) entry which is preliminary data.</text>
</comment>
<dbReference type="Proteomes" id="UP001226762">
    <property type="component" value="Unassembled WGS sequence"/>
</dbReference>
<accession>A0AAE4B3E6</accession>
<keyword evidence="1" id="KW-1133">Transmembrane helix</keyword>
<reference evidence="2" key="2">
    <citation type="submission" date="2023-02" db="EMBL/GenBank/DDBJ databases">
        <title>'Rhodoalgimonas zhirmunskyi' gen. nov., isolated from a red alga.</title>
        <authorList>
            <person name="Nedashkovskaya O.I."/>
            <person name="Otstavnykh N.Y."/>
            <person name="Bystritskaya E.P."/>
            <person name="Balabanova L.A."/>
            <person name="Isaeva M.P."/>
        </authorList>
    </citation>
    <scope>NUCLEOTIDE SEQUENCE</scope>
    <source>
        <strain evidence="2">KCTC 52189</strain>
    </source>
</reference>
<sequence length="194" mass="21526">MDEHKKQQTALNWLGFSTWADMPKPKWLGGLLGVLLSGLALTLPSATLITLFDFLRAGLRAGPYAEGTDGSAIRIIGLVLAARFCVSFVIWRSYVAVKQARIQDESLFNDKINAASSDLAARWQVTRTFTDENGNETVVTEWQDGLVTRAAAIDRLQGPAHARSDETPRIARMLSVCVREISREFPAHDRARQK</sequence>
<feature type="transmembrane region" description="Helical" evidence="1">
    <location>
        <begin position="27"/>
        <end position="52"/>
    </location>
</feature>